<dbReference type="RefSeq" id="WP_379598064.1">
    <property type="nucleotide sequence ID" value="NZ_JBHRTN010000018.1"/>
</dbReference>
<feature type="domain" description="PurM-like C-terminal" evidence="14">
    <location>
        <begin position="175"/>
        <end position="340"/>
    </location>
</feature>
<dbReference type="GO" id="GO:0004641">
    <property type="term" value="F:phosphoribosylformylglycinamidine cyclo-ligase activity"/>
    <property type="evidence" value="ECO:0007669"/>
    <property type="project" value="UniProtKB-EC"/>
</dbReference>
<dbReference type="Gene3D" id="3.30.1330.10">
    <property type="entry name" value="PurM-like, N-terminal domain"/>
    <property type="match status" value="1"/>
</dbReference>
<evidence type="ECO:0000256" key="3">
    <source>
        <dbReference type="ARBA" id="ARBA00013047"/>
    </source>
</evidence>
<dbReference type="Pfam" id="PF02769">
    <property type="entry name" value="AIRS_C"/>
    <property type="match status" value="1"/>
</dbReference>
<organism evidence="15 16">
    <name type="scientific">Teichococcus globiformis</name>
    <dbReference type="NCBI Taxonomy" id="2307229"/>
    <lineage>
        <taxon>Bacteria</taxon>
        <taxon>Pseudomonadati</taxon>
        <taxon>Pseudomonadota</taxon>
        <taxon>Alphaproteobacteria</taxon>
        <taxon>Acetobacterales</taxon>
        <taxon>Roseomonadaceae</taxon>
        <taxon>Roseomonas</taxon>
    </lineage>
</organism>
<keyword evidence="6 12" id="KW-0547">Nucleotide-binding</keyword>
<dbReference type="PANTHER" id="PTHR10520:SF12">
    <property type="entry name" value="TRIFUNCTIONAL PURINE BIOSYNTHETIC PROTEIN ADENOSINE-3"/>
    <property type="match status" value="1"/>
</dbReference>
<dbReference type="EC" id="6.3.3.1" evidence="3 12"/>
<protein>
    <recommendedName>
        <fullName evidence="4 12">Phosphoribosylformylglycinamidine cyclo-ligase</fullName>
        <ecNumber evidence="3 12">6.3.3.1</ecNumber>
    </recommendedName>
    <alternativeName>
        <fullName evidence="9 12">AIR synthase</fullName>
    </alternativeName>
    <alternativeName>
        <fullName evidence="10 12">AIRS</fullName>
    </alternativeName>
    <alternativeName>
        <fullName evidence="8 12">Phosphoribosyl-aminoimidazole synthetase</fullName>
    </alternativeName>
</protein>
<dbReference type="SUPFAM" id="SSF55326">
    <property type="entry name" value="PurM N-terminal domain-like"/>
    <property type="match status" value="1"/>
</dbReference>
<gene>
    <name evidence="12 15" type="primary">purM</name>
    <name evidence="15" type="ORF">ACFOD4_16265</name>
</gene>
<dbReference type="Pfam" id="PF00586">
    <property type="entry name" value="AIRS"/>
    <property type="match status" value="1"/>
</dbReference>
<comment type="caution">
    <text evidence="15">The sequence shown here is derived from an EMBL/GenBank/DDBJ whole genome shotgun (WGS) entry which is preliminary data.</text>
</comment>
<dbReference type="Gene3D" id="3.90.650.10">
    <property type="entry name" value="PurM-like C-terminal domain"/>
    <property type="match status" value="1"/>
</dbReference>
<sequence length="357" mass="36539">MTSLTYRDAGVDIETGDALVDAIKPLARSTDRSGTMGSLGGFGALFDLKAAGYTDPVLVSSTDGVGTKLRLAIDTGMHDAVGIDLVAMCVNDLVVQGAEPLFFLDYFATGKLELAQARAVISGIAEGCRQAGCALVGGETAEMPGMYAKDDYDLAGFSVGAAERDGLLPKPDVAPGDVVLGLGASGVHSNGFSLVRRILAAANQGVNSPASFGTAGETLGQALLAPTRIYVKSVLALHKAKLLKAAAHITGGGLPGNLPRVLPRGTVAVLDATAWTLPPVFGWLARHGNVAPEEMLRVFNCGIGMCLVLKPADVDAATTLLTDAGETVFTLGTIQAGDEGAAPAVRVENLSPNWPAA</sequence>
<keyword evidence="7 12" id="KW-0067">ATP-binding</keyword>
<comment type="subcellular location">
    <subcellularLocation>
        <location evidence="12">Cytoplasm</location>
    </subcellularLocation>
</comment>
<comment type="pathway">
    <text evidence="1 12">Purine metabolism; IMP biosynthesis via de novo pathway; 5-amino-1-(5-phospho-D-ribosyl)imidazole from N(2)-formyl-N(1)-(5-phospho-D-ribosyl)glycinamide: step 2/2.</text>
</comment>
<dbReference type="InterPro" id="IPR010918">
    <property type="entry name" value="PurM-like_C_dom"/>
</dbReference>
<keyword evidence="12" id="KW-0963">Cytoplasm</keyword>
<dbReference type="CDD" id="cd02196">
    <property type="entry name" value="PurM"/>
    <property type="match status" value="1"/>
</dbReference>
<proteinExistence type="inferred from homology"/>
<dbReference type="PANTHER" id="PTHR10520">
    <property type="entry name" value="TRIFUNCTIONAL PURINE BIOSYNTHETIC PROTEIN ADENOSINE-3-RELATED"/>
    <property type="match status" value="1"/>
</dbReference>
<keyword evidence="16" id="KW-1185">Reference proteome</keyword>
<evidence type="ECO:0000256" key="11">
    <source>
        <dbReference type="ARBA" id="ARBA00049057"/>
    </source>
</evidence>
<dbReference type="InterPro" id="IPR036921">
    <property type="entry name" value="PurM-like_N_sf"/>
</dbReference>
<reference evidence="16" key="1">
    <citation type="journal article" date="2019" name="Int. J. Syst. Evol. Microbiol.">
        <title>The Global Catalogue of Microorganisms (GCM) 10K type strain sequencing project: providing services to taxonomists for standard genome sequencing and annotation.</title>
        <authorList>
            <consortium name="The Broad Institute Genomics Platform"/>
            <consortium name="The Broad Institute Genome Sequencing Center for Infectious Disease"/>
            <person name="Wu L."/>
            <person name="Ma J."/>
        </authorList>
    </citation>
    <scope>NUCLEOTIDE SEQUENCE [LARGE SCALE GENOMIC DNA]</scope>
    <source>
        <strain evidence="16">KCTC 52094</strain>
    </source>
</reference>
<evidence type="ECO:0000256" key="8">
    <source>
        <dbReference type="ARBA" id="ARBA00031908"/>
    </source>
</evidence>
<evidence type="ECO:0000256" key="10">
    <source>
        <dbReference type="ARBA" id="ARBA00033093"/>
    </source>
</evidence>
<dbReference type="NCBIfam" id="TIGR00878">
    <property type="entry name" value="purM"/>
    <property type="match status" value="1"/>
</dbReference>
<accession>A0ABV7G553</accession>
<evidence type="ECO:0000256" key="6">
    <source>
        <dbReference type="ARBA" id="ARBA00022741"/>
    </source>
</evidence>
<keyword evidence="12" id="KW-0658">Purine biosynthesis</keyword>
<dbReference type="Proteomes" id="UP001595593">
    <property type="component" value="Unassembled WGS sequence"/>
</dbReference>
<feature type="domain" description="PurM-like N-terminal" evidence="13">
    <location>
        <begin position="55"/>
        <end position="161"/>
    </location>
</feature>
<evidence type="ECO:0000313" key="16">
    <source>
        <dbReference type="Proteomes" id="UP001595593"/>
    </source>
</evidence>
<evidence type="ECO:0000256" key="5">
    <source>
        <dbReference type="ARBA" id="ARBA00022598"/>
    </source>
</evidence>
<dbReference type="InterPro" id="IPR004733">
    <property type="entry name" value="PurM_cligase"/>
</dbReference>
<dbReference type="InterPro" id="IPR016188">
    <property type="entry name" value="PurM-like_N"/>
</dbReference>
<evidence type="ECO:0000259" key="13">
    <source>
        <dbReference type="Pfam" id="PF00586"/>
    </source>
</evidence>
<evidence type="ECO:0000256" key="1">
    <source>
        <dbReference type="ARBA" id="ARBA00004686"/>
    </source>
</evidence>
<name>A0ABV7G553_9PROT</name>
<dbReference type="SUPFAM" id="SSF56042">
    <property type="entry name" value="PurM C-terminal domain-like"/>
    <property type="match status" value="1"/>
</dbReference>
<evidence type="ECO:0000313" key="15">
    <source>
        <dbReference type="EMBL" id="MFC3126620.1"/>
    </source>
</evidence>
<keyword evidence="5 12" id="KW-0436">Ligase</keyword>
<dbReference type="InterPro" id="IPR036676">
    <property type="entry name" value="PurM-like_C_sf"/>
</dbReference>
<evidence type="ECO:0000256" key="7">
    <source>
        <dbReference type="ARBA" id="ARBA00022840"/>
    </source>
</evidence>
<evidence type="ECO:0000259" key="14">
    <source>
        <dbReference type="Pfam" id="PF02769"/>
    </source>
</evidence>
<comment type="similarity">
    <text evidence="2 12">Belongs to the AIR synthase family.</text>
</comment>
<dbReference type="HAMAP" id="MF_00741">
    <property type="entry name" value="AIRS"/>
    <property type="match status" value="1"/>
</dbReference>
<evidence type="ECO:0000256" key="2">
    <source>
        <dbReference type="ARBA" id="ARBA00010280"/>
    </source>
</evidence>
<dbReference type="EMBL" id="JBHRTN010000018">
    <property type="protein sequence ID" value="MFC3126620.1"/>
    <property type="molecule type" value="Genomic_DNA"/>
</dbReference>
<evidence type="ECO:0000256" key="12">
    <source>
        <dbReference type="HAMAP-Rule" id="MF_00741"/>
    </source>
</evidence>
<evidence type="ECO:0000256" key="4">
    <source>
        <dbReference type="ARBA" id="ARBA00020367"/>
    </source>
</evidence>
<evidence type="ECO:0000256" key="9">
    <source>
        <dbReference type="ARBA" id="ARBA00032931"/>
    </source>
</evidence>
<comment type="catalytic activity">
    <reaction evidence="11 12">
        <text>2-formamido-N(1)-(5-O-phospho-beta-D-ribosyl)acetamidine + ATP = 5-amino-1-(5-phospho-beta-D-ribosyl)imidazole + ADP + phosphate + H(+)</text>
        <dbReference type="Rhea" id="RHEA:23032"/>
        <dbReference type="ChEBI" id="CHEBI:15378"/>
        <dbReference type="ChEBI" id="CHEBI:30616"/>
        <dbReference type="ChEBI" id="CHEBI:43474"/>
        <dbReference type="ChEBI" id="CHEBI:137981"/>
        <dbReference type="ChEBI" id="CHEBI:147287"/>
        <dbReference type="ChEBI" id="CHEBI:456216"/>
        <dbReference type="EC" id="6.3.3.1"/>
    </reaction>
</comment>